<organism evidence="4">
    <name type="scientific">Darwinula stevensoni</name>
    <dbReference type="NCBI Taxonomy" id="69355"/>
    <lineage>
        <taxon>Eukaryota</taxon>
        <taxon>Metazoa</taxon>
        <taxon>Ecdysozoa</taxon>
        <taxon>Arthropoda</taxon>
        <taxon>Crustacea</taxon>
        <taxon>Oligostraca</taxon>
        <taxon>Ostracoda</taxon>
        <taxon>Podocopa</taxon>
        <taxon>Podocopida</taxon>
        <taxon>Darwinulocopina</taxon>
        <taxon>Darwinuloidea</taxon>
        <taxon>Darwinulidae</taxon>
        <taxon>Darwinula</taxon>
    </lineage>
</organism>
<evidence type="ECO:0000256" key="2">
    <source>
        <dbReference type="ARBA" id="ARBA00022729"/>
    </source>
</evidence>
<evidence type="ECO:0000256" key="3">
    <source>
        <dbReference type="ARBA" id="ARBA00022737"/>
    </source>
</evidence>
<dbReference type="PANTHER" id="PTHR24364:SF18">
    <property type="entry name" value="LP06937P"/>
    <property type="match status" value="1"/>
</dbReference>
<dbReference type="InterPro" id="IPR052286">
    <property type="entry name" value="Wnt_signaling_inhibitor"/>
</dbReference>
<dbReference type="SUPFAM" id="SSF52058">
    <property type="entry name" value="L domain-like"/>
    <property type="match status" value="1"/>
</dbReference>
<dbReference type="GO" id="GO:0016020">
    <property type="term" value="C:membrane"/>
    <property type="evidence" value="ECO:0007669"/>
    <property type="project" value="TreeGrafter"/>
</dbReference>
<protein>
    <submittedName>
        <fullName evidence="4">Uncharacterized protein</fullName>
    </submittedName>
</protein>
<gene>
    <name evidence="4" type="ORF">DSTB1V02_LOCUS5818</name>
</gene>
<dbReference type="EMBL" id="LR900516">
    <property type="protein sequence ID" value="CAD7245952.1"/>
    <property type="molecule type" value="Genomic_DNA"/>
</dbReference>
<evidence type="ECO:0000313" key="5">
    <source>
        <dbReference type="Proteomes" id="UP000677054"/>
    </source>
</evidence>
<dbReference type="Proteomes" id="UP000677054">
    <property type="component" value="Unassembled WGS sequence"/>
</dbReference>
<keyword evidence="5" id="KW-1185">Reference proteome</keyword>
<dbReference type="InterPro" id="IPR032675">
    <property type="entry name" value="LRR_dom_sf"/>
</dbReference>
<dbReference type="PROSITE" id="PS51450">
    <property type="entry name" value="LRR"/>
    <property type="match status" value="1"/>
</dbReference>
<dbReference type="PANTHER" id="PTHR24364">
    <property type="entry name" value="LP06937P"/>
    <property type="match status" value="1"/>
</dbReference>
<accession>A0A7R9A6Q9</accession>
<dbReference type="EMBL" id="CAJPEV010000999">
    <property type="protein sequence ID" value="CAG0890037.1"/>
    <property type="molecule type" value="Genomic_DNA"/>
</dbReference>
<keyword evidence="1" id="KW-0433">Leucine-rich repeat</keyword>
<evidence type="ECO:0000313" key="4">
    <source>
        <dbReference type="EMBL" id="CAD7245952.1"/>
    </source>
</evidence>
<dbReference type="SMART" id="SM00369">
    <property type="entry name" value="LRR_TYP"/>
    <property type="match status" value="2"/>
</dbReference>
<proteinExistence type="predicted"/>
<dbReference type="Gene3D" id="3.80.10.10">
    <property type="entry name" value="Ribonuclease Inhibitor"/>
    <property type="match status" value="1"/>
</dbReference>
<dbReference type="InterPro" id="IPR001611">
    <property type="entry name" value="Leu-rich_rpt"/>
</dbReference>
<keyword evidence="3" id="KW-0677">Repeat</keyword>
<dbReference type="AlphaFoldDB" id="A0A7R9A6Q9"/>
<name>A0A7R9A6Q9_9CRUS</name>
<keyword evidence="2" id="KW-0732">Signal</keyword>
<dbReference type="InterPro" id="IPR003591">
    <property type="entry name" value="Leu-rich_rpt_typical-subtyp"/>
</dbReference>
<evidence type="ECO:0000256" key="1">
    <source>
        <dbReference type="ARBA" id="ARBA00022614"/>
    </source>
</evidence>
<sequence>MDDEAQLQLVEADHRMTTREVAAVLGLDLVVFTLGSPSPCEEYEDRVSIHNGVGIPINIWAEISHRRGSHSSSRDDRGLQYAGTFYASSRKISLLLKMQEYFTLLSLFIIHHSVPGTNGQTPCPDPNEILPCTCSHDASLGTVIVDCSGAISSDDIYTAFNDATWPFPKLTGFRMVNNEGVRVLPAGAFGDITFEEIYIHHTSLGSIHTEALLPSKDRLGTLEVSDSLLEDFPWESLPELTGLKNLYLHGNSFTSLPPLVSASLEDFRIFTNEIAQLEVGWSLPNLTILDLGFNLISEFPAGFLNDSENFQQFFCYYCSFGPTLSANSLEFHSATIQFIELEGNSISTLEADAITGFQSDTVINFDFNDIRELTEESFRPMLEVLSQGDGHIFLIGNPVVCDCSMAWVVLNPDFLVDVQGHCTDGTDFQDLDPSIFQDFCIRRDPPTAGEYSTWINSGIPTINGP</sequence>
<reference evidence="4" key="1">
    <citation type="submission" date="2020-11" db="EMBL/GenBank/DDBJ databases">
        <authorList>
            <person name="Tran Van P."/>
        </authorList>
    </citation>
    <scope>NUCLEOTIDE SEQUENCE</scope>
</reference>
<dbReference type="OrthoDB" id="676979at2759"/>